<organism evidence="3 4">
    <name type="scientific">Paramicrobacterium agarici</name>
    <dbReference type="NCBI Taxonomy" id="630514"/>
    <lineage>
        <taxon>Bacteria</taxon>
        <taxon>Bacillati</taxon>
        <taxon>Actinomycetota</taxon>
        <taxon>Actinomycetes</taxon>
        <taxon>Micrococcales</taxon>
        <taxon>Microbacteriaceae</taxon>
        <taxon>Paramicrobacterium</taxon>
    </lineage>
</organism>
<name>A0A2A9DYE5_9MICO</name>
<proteinExistence type="predicted"/>
<protein>
    <submittedName>
        <fullName evidence="3">Putative membrane protein</fullName>
    </submittedName>
</protein>
<dbReference type="Pfam" id="PF09851">
    <property type="entry name" value="SHOCT"/>
    <property type="match status" value="1"/>
</dbReference>
<keyword evidence="4" id="KW-1185">Reference proteome</keyword>
<feature type="transmembrane region" description="Helical" evidence="1">
    <location>
        <begin position="24"/>
        <end position="45"/>
    </location>
</feature>
<keyword evidence="1" id="KW-0472">Membrane</keyword>
<evidence type="ECO:0000256" key="1">
    <source>
        <dbReference type="SAM" id="Phobius"/>
    </source>
</evidence>
<accession>A0A2A9DYE5</accession>
<dbReference type="EMBL" id="PDJE01000001">
    <property type="protein sequence ID" value="PFG30960.1"/>
    <property type="molecule type" value="Genomic_DNA"/>
</dbReference>
<evidence type="ECO:0000259" key="2">
    <source>
        <dbReference type="Pfam" id="PF09851"/>
    </source>
</evidence>
<feature type="domain" description="SHOCT" evidence="2">
    <location>
        <begin position="65"/>
        <end position="90"/>
    </location>
</feature>
<evidence type="ECO:0000313" key="4">
    <source>
        <dbReference type="Proteomes" id="UP000221369"/>
    </source>
</evidence>
<evidence type="ECO:0000313" key="3">
    <source>
        <dbReference type="EMBL" id="PFG30960.1"/>
    </source>
</evidence>
<reference evidence="3 4" key="1">
    <citation type="submission" date="2017-10" db="EMBL/GenBank/DDBJ databases">
        <title>Sequencing the genomes of 1000 actinobacteria strains.</title>
        <authorList>
            <person name="Klenk H.-P."/>
        </authorList>
    </citation>
    <scope>NUCLEOTIDE SEQUENCE [LARGE SCALE GENOMIC DNA]</scope>
    <source>
        <strain evidence="3 4">DSM 21798</strain>
    </source>
</reference>
<keyword evidence="1" id="KW-0812">Transmembrane</keyword>
<sequence length="96" mass="10914">MLISPVITSLAAHGPFAGGDGPGWWFLLIPLFWIAVFALLFTFVFRRRRDAMQNWKAQHSPRHAAEKTLAQRYANGDIDEAEYRARLEVLRANTGD</sequence>
<keyword evidence="1" id="KW-1133">Transmembrane helix</keyword>
<dbReference type="Proteomes" id="UP000221369">
    <property type="component" value="Unassembled WGS sequence"/>
</dbReference>
<comment type="caution">
    <text evidence="3">The sequence shown here is derived from an EMBL/GenBank/DDBJ whole genome shotgun (WGS) entry which is preliminary data.</text>
</comment>
<dbReference type="InterPro" id="IPR018649">
    <property type="entry name" value="SHOCT"/>
</dbReference>
<dbReference type="AlphaFoldDB" id="A0A2A9DYE5"/>
<gene>
    <name evidence="3" type="ORF">ATJ78_1905</name>
</gene>